<organism evidence="3 4">
    <name type="scientific">Dimargaris verticillata</name>
    <dbReference type="NCBI Taxonomy" id="2761393"/>
    <lineage>
        <taxon>Eukaryota</taxon>
        <taxon>Fungi</taxon>
        <taxon>Fungi incertae sedis</taxon>
        <taxon>Zoopagomycota</taxon>
        <taxon>Kickxellomycotina</taxon>
        <taxon>Dimargaritomycetes</taxon>
        <taxon>Dimargaritales</taxon>
        <taxon>Dimargaritaceae</taxon>
        <taxon>Dimargaris</taxon>
    </lineage>
</organism>
<feature type="compositionally biased region" description="Low complexity" evidence="1">
    <location>
        <begin position="725"/>
        <end position="737"/>
    </location>
</feature>
<evidence type="ECO:0000313" key="4">
    <source>
        <dbReference type="Proteomes" id="UP001151582"/>
    </source>
</evidence>
<evidence type="ECO:0000259" key="2">
    <source>
        <dbReference type="Pfam" id="PF08639"/>
    </source>
</evidence>
<evidence type="ECO:0000256" key="1">
    <source>
        <dbReference type="SAM" id="MobiDB-lite"/>
    </source>
</evidence>
<evidence type="ECO:0000313" key="3">
    <source>
        <dbReference type="EMBL" id="KAJ1984817.1"/>
    </source>
</evidence>
<sequence length="1011" mass="109270">MDRGSAVTILDRDLDGQGRVCIQVKWSSGIISWEPLSTAANFFHLLEDFEQRCIQERNHKNQAHASAATCPPAVLNSPLVRSQSVRSNLDAFPSQPNKSFTVTGRASSPTPALTNAKQSLPLDTKHCRRGTSLSGSALALITRPSTTSPLRPRCRGITQHAGHHGLLRESASSPNLRALATSKRAPSFDHTPASLGGWQDSGTPQAAEKTNVPRTAPLPKALFSAQAGVAAEQAAQLHSLYSEIMFDFALPLADIMYPFHSLLREKDWDQFQILRKESLASVLALTRSLSQLEDKYRDSVYILQSQFIGHCSSLAALPLASERGPCSPHLEAFSSDGCISAQELSQWLTCFRSYTTTSGTDPPNNKPTEESSQTCIDEATVLSSPVLDPARLENIKASILTHCDRVKLRECQLQIVVHLLYLRLYRLKFKGSRDQTTDSPVSTSNPATAPVTSDDDVSREIHRATARQLAESLVFYIDKICIWSMVGFHTDLFTSLPGAKVSAPSPSLCQTSSPASHPPSTSVWSDPAQIFMESLIVPLFSRDLPDVLKPFRRQCSGTEILTPVHRSRSVLTSPRSSRRASSGSLGRMSRSSALSLFRSRSRTALAPSSSSTGTSPEIIGTGKSKRLLRKPSFVSSYDLRPRENGRVAVDTVQATQSPALGPTTLLQRTDQRNGLPRQGTGSPLALNPIGYDSKPSTTSQPTGALRRMARMFSRSPMQSPSKHPASSGRAVGGSRSSRQLDLGPACDADKTESPNVDQISPAATNRSSTPSLPKSLLNKRVVAIPHSVAGKRSLRTVTHRADKRKQSAAKAANSQGTTRSLLKPSTYLSGTKRKRDITPMSPKSKRSAVCLLVQPKGPNDMNPDAVNATGPPLPDCDPLPPTEPNPLPTPDPVPRAKAHPFIRTIRQLTNQTGLFGIRKPPPPRALESDYPAAGANPQVLPSSKSLDACANPMPADALPDLQSPTGISVAVVPHQPMCSDADAEVVMAPGAHMATRLQRQGSVRRRLDFFL</sequence>
<keyword evidence="4" id="KW-1185">Reference proteome</keyword>
<feature type="compositionally biased region" description="Polar residues" evidence="1">
    <location>
        <begin position="655"/>
        <end position="668"/>
    </location>
</feature>
<feature type="compositionally biased region" description="Pro residues" evidence="1">
    <location>
        <begin position="871"/>
        <end position="887"/>
    </location>
</feature>
<feature type="compositionally biased region" description="Low complexity" evidence="1">
    <location>
        <begin position="573"/>
        <end position="606"/>
    </location>
</feature>
<feature type="region of interest" description="Disordered" evidence="1">
    <location>
        <begin position="90"/>
        <end position="129"/>
    </location>
</feature>
<feature type="compositionally biased region" description="Polar residues" evidence="1">
    <location>
        <begin position="437"/>
        <end position="451"/>
    </location>
</feature>
<accession>A0A9W8BBW7</accession>
<dbReference type="Pfam" id="PF08639">
    <property type="entry name" value="Sld3_STD"/>
    <property type="match status" value="1"/>
</dbReference>
<comment type="caution">
    <text evidence="3">The sequence shown here is derived from an EMBL/GenBank/DDBJ whole genome shotgun (WGS) entry which is preliminary data.</text>
</comment>
<dbReference type="Gene3D" id="1.20.58.2130">
    <property type="match status" value="1"/>
</dbReference>
<dbReference type="InterPro" id="IPR013948">
    <property type="entry name" value="DNA_replication_reg_Sld3_C"/>
</dbReference>
<dbReference type="EMBL" id="JANBQB010000010">
    <property type="protein sequence ID" value="KAJ1984817.1"/>
    <property type="molecule type" value="Genomic_DNA"/>
</dbReference>
<feature type="region of interest" description="Disordered" evidence="1">
    <location>
        <begin position="181"/>
        <end position="210"/>
    </location>
</feature>
<feature type="region of interest" description="Disordered" evidence="1">
    <location>
        <begin position="655"/>
        <end position="887"/>
    </location>
</feature>
<feature type="domain" description="DNA replication regulator Sld3 C-terminal" evidence="2">
    <location>
        <begin position="393"/>
        <end position="603"/>
    </location>
</feature>
<gene>
    <name evidence="3" type="ORF">H4R34_000437</name>
</gene>
<name>A0A9W8BBW7_9FUNG</name>
<feature type="region of interest" description="Disordered" evidence="1">
    <location>
        <begin position="433"/>
        <end position="456"/>
    </location>
</feature>
<reference evidence="3" key="1">
    <citation type="submission" date="2022-07" db="EMBL/GenBank/DDBJ databases">
        <title>Phylogenomic reconstructions and comparative analyses of Kickxellomycotina fungi.</title>
        <authorList>
            <person name="Reynolds N.K."/>
            <person name="Stajich J.E."/>
            <person name="Barry K."/>
            <person name="Grigoriev I.V."/>
            <person name="Crous P."/>
            <person name="Smith M.E."/>
        </authorList>
    </citation>
    <scope>NUCLEOTIDE SEQUENCE</scope>
    <source>
        <strain evidence="3">RSA 567</strain>
    </source>
</reference>
<dbReference type="OrthoDB" id="15567at2759"/>
<feature type="compositionally biased region" description="Polar residues" evidence="1">
    <location>
        <begin position="94"/>
        <end position="118"/>
    </location>
</feature>
<feature type="region of interest" description="Disordered" evidence="1">
    <location>
        <begin position="566"/>
        <end position="622"/>
    </location>
</feature>
<protein>
    <recommendedName>
        <fullName evidence="2">DNA replication regulator Sld3 C-terminal domain-containing protein</fullName>
    </recommendedName>
</protein>
<feature type="compositionally biased region" description="Polar residues" evidence="1">
    <location>
        <begin position="753"/>
        <end position="772"/>
    </location>
</feature>
<dbReference type="AlphaFoldDB" id="A0A9W8BBW7"/>
<feature type="compositionally biased region" description="Basic residues" evidence="1">
    <location>
        <begin position="792"/>
        <end position="807"/>
    </location>
</feature>
<dbReference type="Proteomes" id="UP001151582">
    <property type="component" value="Unassembled WGS sequence"/>
</dbReference>
<proteinExistence type="predicted"/>